<dbReference type="RefSeq" id="WP_344102832.1">
    <property type="nucleotide sequence ID" value="NZ_BAAAPC010000012.1"/>
</dbReference>
<dbReference type="CDD" id="cd00009">
    <property type="entry name" value="AAA"/>
    <property type="match status" value="1"/>
</dbReference>
<keyword evidence="3" id="KW-1185">Reference proteome</keyword>
<reference evidence="2 3" key="1">
    <citation type="journal article" date="2019" name="Int. J. Syst. Evol. Microbiol.">
        <title>The Global Catalogue of Microorganisms (GCM) 10K type strain sequencing project: providing services to taxonomists for standard genome sequencing and annotation.</title>
        <authorList>
            <consortium name="The Broad Institute Genomics Platform"/>
            <consortium name="The Broad Institute Genome Sequencing Center for Infectious Disease"/>
            <person name="Wu L."/>
            <person name="Ma J."/>
        </authorList>
    </citation>
    <scope>NUCLEOTIDE SEQUENCE [LARGE SCALE GENOMIC DNA]</scope>
    <source>
        <strain evidence="2 3">JCM 15313</strain>
    </source>
</reference>
<protein>
    <recommendedName>
        <fullName evidence="1">ATPase dynein-related AAA domain-containing protein</fullName>
    </recommendedName>
</protein>
<evidence type="ECO:0000313" key="2">
    <source>
        <dbReference type="EMBL" id="GAA2000682.1"/>
    </source>
</evidence>
<name>A0ABN2T775_9ACTN</name>
<dbReference type="Gene3D" id="3.40.50.300">
    <property type="entry name" value="P-loop containing nucleotide triphosphate hydrolases"/>
    <property type="match status" value="1"/>
</dbReference>
<dbReference type="InterPro" id="IPR052934">
    <property type="entry name" value="Methyl-DNA_Rec/Restrict_Enz"/>
</dbReference>
<evidence type="ECO:0000313" key="3">
    <source>
        <dbReference type="Proteomes" id="UP001501585"/>
    </source>
</evidence>
<gene>
    <name evidence="2" type="ORF">GCM10009799_29960</name>
</gene>
<dbReference type="InterPro" id="IPR027417">
    <property type="entry name" value="P-loop_NTPase"/>
</dbReference>
<feature type="domain" description="ATPase dynein-related AAA" evidence="1">
    <location>
        <begin position="523"/>
        <end position="677"/>
    </location>
</feature>
<comment type="caution">
    <text evidence="2">The sequence shown here is derived from an EMBL/GenBank/DDBJ whole genome shotgun (WGS) entry which is preliminary data.</text>
</comment>
<dbReference type="Pfam" id="PF07728">
    <property type="entry name" value="AAA_5"/>
    <property type="match status" value="1"/>
</dbReference>
<accession>A0ABN2T775</accession>
<dbReference type="PANTHER" id="PTHR37291:SF1">
    <property type="entry name" value="TYPE IV METHYL-DIRECTED RESTRICTION ENZYME ECOKMCRB SUBUNIT"/>
    <property type="match status" value="1"/>
</dbReference>
<sequence length="792" mass="87850">MIEFDLADLETGRRCKSPDEVLAVPPLDILLADPQGSLLTGINAKKRVAGATLDTLRDALKSVVTDMLWPALITDGTENNAVLPQNKKIRETVTRAVMHVLADLPDGEGLHRTELWNRAQERHPRPEEDWETHVNDKTGPFGHVLWRTSELVSIGWLSKDGNGTWRLTGAGRWALREFPDLERWVLEVDRRYKRWKATRGRLEQAKRMLSSLPADSWVSVDDLTAQTGTSPGELVQHICGTRPEGWHRLREDSGAPPKDAHFTQSERALVDELVAADQLVGPEGAILHDKRLDQADAMRYFADAADPDEADDDEQSKRRAWLIRGSNVQGQNLVHSLWLPHGVCSLAASRLRDLPVGSNRETIEAAVRRDYAHASGNERSALALEFHAFLSRIRPNDIVLTNVGTDVYIGTIDGPASFTSSSGNRANLQRSVAWHNYVDNPLDYADDLPAEAATRLANPDASLIELTEFVGALEQLLGEEPEQPVTARGFSLPDPDAALADKLHFKLGWLRDCVELLRVQPQLVFYGPPGTGKTHTAQVLAEHLVGGKPENVQLVQFHPAYSYEDFFEGFRPRPAVDGRGATFELTPGPLRRIADAARKHPDEPFVLIVDELNRGNLAKIFGELYFLLEYRGKSVNLLYGSDGGLGFSLPPNLVIPATMNTADRSIALVDAAMRRRFWFMEMYPDTEPVAGLLSRWLKAEGHPDDAALLIDELNSRIADRDFRVGPSYLISDTVQMPRGLERVWQHQILPLLVEHHYGVGTDVNARYGLGVLREHLGLGEAVAGAEGTGGEE</sequence>
<organism evidence="2 3">
    <name type="scientific">Nocardiopsis rhodophaea</name>
    <dbReference type="NCBI Taxonomy" id="280238"/>
    <lineage>
        <taxon>Bacteria</taxon>
        <taxon>Bacillati</taxon>
        <taxon>Actinomycetota</taxon>
        <taxon>Actinomycetes</taxon>
        <taxon>Streptosporangiales</taxon>
        <taxon>Nocardiopsidaceae</taxon>
        <taxon>Nocardiopsis</taxon>
    </lineage>
</organism>
<dbReference type="EMBL" id="BAAAPC010000012">
    <property type="protein sequence ID" value="GAA2000682.1"/>
    <property type="molecule type" value="Genomic_DNA"/>
</dbReference>
<dbReference type="InterPro" id="IPR011704">
    <property type="entry name" value="ATPase_dyneun-rel_AAA"/>
</dbReference>
<evidence type="ECO:0000259" key="1">
    <source>
        <dbReference type="Pfam" id="PF07728"/>
    </source>
</evidence>
<dbReference type="SUPFAM" id="SSF52540">
    <property type="entry name" value="P-loop containing nucleoside triphosphate hydrolases"/>
    <property type="match status" value="1"/>
</dbReference>
<proteinExistence type="predicted"/>
<dbReference type="PANTHER" id="PTHR37291">
    <property type="entry name" value="5-METHYLCYTOSINE-SPECIFIC RESTRICTION ENZYME B"/>
    <property type="match status" value="1"/>
</dbReference>
<dbReference type="Proteomes" id="UP001501585">
    <property type="component" value="Unassembled WGS sequence"/>
</dbReference>